<dbReference type="EMBL" id="CM046104">
    <property type="protein sequence ID" value="KAI8424345.1"/>
    <property type="molecule type" value="Genomic_DNA"/>
</dbReference>
<evidence type="ECO:0000313" key="2">
    <source>
        <dbReference type="Proteomes" id="UP001064048"/>
    </source>
</evidence>
<keyword evidence="2" id="KW-1185">Reference proteome</keyword>
<protein>
    <submittedName>
        <fullName evidence="1">Uncharacterized protein</fullName>
    </submittedName>
</protein>
<sequence>MRLECGGLYSNLRRVRISIGRTRNSGRQPAATLAAFSVIRRRAAASIMLLDASALASNVSMKLFLARFLEAC</sequence>
<reference evidence="1 2" key="1">
    <citation type="journal article" date="2022" name="Genome Biol. Evol.">
        <title>The Spruce Budworm Genome: Reconstructing the Evolutionary History of Antifreeze Proteins.</title>
        <authorList>
            <person name="Beliveau C."/>
            <person name="Gagne P."/>
            <person name="Picq S."/>
            <person name="Vernygora O."/>
            <person name="Keeling C.I."/>
            <person name="Pinkney K."/>
            <person name="Doucet D."/>
            <person name="Wen F."/>
            <person name="Johnston J.S."/>
            <person name="Maaroufi H."/>
            <person name="Boyle B."/>
            <person name="Laroche J."/>
            <person name="Dewar K."/>
            <person name="Juretic N."/>
            <person name="Blackburn G."/>
            <person name="Nisole A."/>
            <person name="Brunet B."/>
            <person name="Brandao M."/>
            <person name="Lumley L."/>
            <person name="Duan J."/>
            <person name="Quan G."/>
            <person name="Lucarotti C.J."/>
            <person name="Roe A.D."/>
            <person name="Sperling F.A.H."/>
            <person name="Levesque R.C."/>
            <person name="Cusson M."/>
        </authorList>
    </citation>
    <scope>NUCLEOTIDE SEQUENCE [LARGE SCALE GENOMIC DNA]</scope>
    <source>
        <strain evidence="1">Glfc:IPQL:Cfum</strain>
    </source>
</reference>
<accession>A0ACC0JKI1</accession>
<comment type="caution">
    <text evidence="1">The sequence shown here is derived from an EMBL/GenBank/DDBJ whole genome shotgun (WGS) entry which is preliminary data.</text>
</comment>
<gene>
    <name evidence="1" type="ORF">MSG28_002885</name>
</gene>
<proteinExistence type="predicted"/>
<evidence type="ECO:0000313" key="1">
    <source>
        <dbReference type="EMBL" id="KAI8424345.1"/>
    </source>
</evidence>
<name>A0ACC0JKI1_CHOFU</name>
<dbReference type="Proteomes" id="UP001064048">
    <property type="component" value="Chromosome 4"/>
</dbReference>
<organism evidence="1 2">
    <name type="scientific">Choristoneura fumiferana</name>
    <name type="common">Spruce budworm moth</name>
    <name type="synonym">Archips fumiferana</name>
    <dbReference type="NCBI Taxonomy" id="7141"/>
    <lineage>
        <taxon>Eukaryota</taxon>
        <taxon>Metazoa</taxon>
        <taxon>Ecdysozoa</taxon>
        <taxon>Arthropoda</taxon>
        <taxon>Hexapoda</taxon>
        <taxon>Insecta</taxon>
        <taxon>Pterygota</taxon>
        <taxon>Neoptera</taxon>
        <taxon>Endopterygota</taxon>
        <taxon>Lepidoptera</taxon>
        <taxon>Glossata</taxon>
        <taxon>Ditrysia</taxon>
        <taxon>Tortricoidea</taxon>
        <taxon>Tortricidae</taxon>
        <taxon>Tortricinae</taxon>
        <taxon>Choristoneura</taxon>
    </lineage>
</organism>